<feature type="compositionally biased region" description="Basic and acidic residues" evidence="1">
    <location>
        <begin position="299"/>
        <end position="316"/>
    </location>
</feature>
<feature type="region of interest" description="Disordered" evidence="1">
    <location>
        <begin position="279"/>
        <end position="319"/>
    </location>
</feature>
<keyword evidence="2" id="KW-0472">Membrane</keyword>
<feature type="compositionally biased region" description="Low complexity" evidence="1">
    <location>
        <begin position="279"/>
        <end position="292"/>
    </location>
</feature>
<organism evidence="3 4">
    <name type="scientific">Aureimonas glaciei</name>
    <dbReference type="NCBI Taxonomy" id="1776957"/>
    <lineage>
        <taxon>Bacteria</taxon>
        <taxon>Pseudomonadati</taxon>
        <taxon>Pseudomonadota</taxon>
        <taxon>Alphaproteobacteria</taxon>
        <taxon>Hyphomicrobiales</taxon>
        <taxon>Aurantimonadaceae</taxon>
        <taxon>Aureimonas</taxon>
    </lineage>
</organism>
<name>A0A917DC23_9HYPH</name>
<evidence type="ECO:0000313" key="3">
    <source>
        <dbReference type="EMBL" id="GGD24662.1"/>
    </source>
</evidence>
<evidence type="ECO:0000313" key="4">
    <source>
        <dbReference type="Proteomes" id="UP000613160"/>
    </source>
</evidence>
<evidence type="ECO:0000256" key="1">
    <source>
        <dbReference type="SAM" id="MobiDB-lite"/>
    </source>
</evidence>
<feature type="compositionally biased region" description="Acidic residues" evidence="1">
    <location>
        <begin position="110"/>
        <end position="122"/>
    </location>
</feature>
<proteinExistence type="predicted"/>
<evidence type="ECO:0008006" key="5">
    <source>
        <dbReference type="Google" id="ProtNLM"/>
    </source>
</evidence>
<feature type="transmembrane region" description="Helical" evidence="2">
    <location>
        <begin position="29"/>
        <end position="54"/>
    </location>
</feature>
<reference evidence="3" key="1">
    <citation type="journal article" date="2014" name="Int. J. Syst. Evol. Microbiol.">
        <title>Complete genome sequence of Corynebacterium casei LMG S-19264T (=DSM 44701T), isolated from a smear-ripened cheese.</title>
        <authorList>
            <consortium name="US DOE Joint Genome Institute (JGI-PGF)"/>
            <person name="Walter F."/>
            <person name="Albersmeier A."/>
            <person name="Kalinowski J."/>
            <person name="Ruckert C."/>
        </authorList>
    </citation>
    <scope>NUCLEOTIDE SEQUENCE</scope>
    <source>
        <strain evidence="3">CGMCC 1.15493</strain>
    </source>
</reference>
<feature type="region of interest" description="Disordered" evidence="1">
    <location>
        <begin position="78"/>
        <end position="242"/>
    </location>
</feature>
<keyword evidence="4" id="KW-1185">Reference proteome</keyword>
<dbReference type="EMBL" id="BMJJ01000007">
    <property type="protein sequence ID" value="GGD24662.1"/>
    <property type="molecule type" value="Genomic_DNA"/>
</dbReference>
<dbReference type="Proteomes" id="UP000613160">
    <property type="component" value="Unassembled WGS sequence"/>
</dbReference>
<keyword evidence="2" id="KW-1133">Transmembrane helix</keyword>
<comment type="caution">
    <text evidence="3">The sequence shown here is derived from an EMBL/GenBank/DDBJ whole genome shotgun (WGS) entry which is preliminary data.</text>
</comment>
<gene>
    <name evidence="3" type="ORF">GCM10011335_29520</name>
</gene>
<protein>
    <recommendedName>
        <fullName evidence="5">SH3b domain-containing protein</fullName>
    </recommendedName>
</protein>
<sequence>MMEAKDRTDASLARRAVQSRAGRMAIKTAGWLVAIPALCALVVIGGAAPIYLLLPEASPVARDAPPPETMQTASILPSPEATATDDPPADAPPQEIGDAASPATVAPPPEEMDEALPPEETAESLAPVELPPEETAESLPPVETAESPPPAEATDNAAPEAKDAGEAQALAVTVVPTARPPRQTREPGASAEVRETADPSSASRKTPAAAPRPPEGRQASRSVKRFVTIRPVPLRSGPGGREVAMLGRGAEVLGGPCDDWCEVSSGGVTGWIHPSFLSASAPRAPSQRSVARTADPYDDEMRLDDRRRDRRRRDDAPGWWLDDEQPIEIYDGRR</sequence>
<accession>A0A917DC23</accession>
<reference evidence="3" key="2">
    <citation type="submission" date="2020-09" db="EMBL/GenBank/DDBJ databases">
        <authorList>
            <person name="Sun Q."/>
            <person name="Zhou Y."/>
        </authorList>
    </citation>
    <scope>NUCLEOTIDE SEQUENCE</scope>
    <source>
        <strain evidence="3">CGMCC 1.15493</strain>
    </source>
</reference>
<keyword evidence="2" id="KW-0812">Transmembrane</keyword>
<dbReference type="AlphaFoldDB" id="A0A917DC23"/>
<evidence type="ECO:0000256" key="2">
    <source>
        <dbReference type="SAM" id="Phobius"/>
    </source>
</evidence>